<protein>
    <submittedName>
        <fullName evidence="1">Uncharacterized protein</fullName>
    </submittedName>
</protein>
<name>A0ACB7ZC90_9ERIC</name>
<reference evidence="1 2" key="1">
    <citation type="journal article" date="2021" name="Hortic Res">
        <title>High-quality reference genome and annotation aids understanding of berry development for evergreen blueberry (Vaccinium darrowii).</title>
        <authorList>
            <person name="Yu J."/>
            <person name="Hulse-Kemp A.M."/>
            <person name="Babiker E."/>
            <person name="Staton M."/>
        </authorList>
    </citation>
    <scope>NUCLEOTIDE SEQUENCE [LARGE SCALE GENOMIC DNA]</scope>
    <source>
        <strain evidence="2">cv. NJ 8807/NJ 8810</strain>
        <tissue evidence="1">Young leaf</tissue>
    </source>
</reference>
<accession>A0ACB7ZC90</accession>
<keyword evidence="2" id="KW-1185">Reference proteome</keyword>
<evidence type="ECO:0000313" key="2">
    <source>
        <dbReference type="Proteomes" id="UP000828048"/>
    </source>
</evidence>
<dbReference type="Proteomes" id="UP000828048">
    <property type="component" value="Chromosome 12"/>
</dbReference>
<dbReference type="EMBL" id="CM037162">
    <property type="protein sequence ID" value="KAH7863076.1"/>
    <property type="molecule type" value="Genomic_DNA"/>
</dbReference>
<organism evidence="1 2">
    <name type="scientific">Vaccinium darrowii</name>
    <dbReference type="NCBI Taxonomy" id="229202"/>
    <lineage>
        <taxon>Eukaryota</taxon>
        <taxon>Viridiplantae</taxon>
        <taxon>Streptophyta</taxon>
        <taxon>Embryophyta</taxon>
        <taxon>Tracheophyta</taxon>
        <taxon>Spermatophyta</taxon>
        <taxon>Magnoliopsida</taxon>
        <taxon>eudicotyledons</taxon>
        <taxon>Gunneridae</taxon>
        <taxon>Pentapetalae</taxon>
        <taxon>asterids</taxon>
        <taxon>Ericales</taxon>
        <taxon>Ericaceae</taxon>
        <taxon>Vaccinioideae</taxon>
        <taxon>Vaccinieae</taxon>
        <taxon>Vaccinium</taxon>
    </lineage>
</organism>
<proteinExistence type="predicted"/>
<comment type="caution">
    <text evidence="1">The sequence shown here is derived from an EMBL/GenBank/DDBJ whole genome shotgun (WGS) entry which is preliminary data.</text>
</comment>
<gene>
    <name evidence="1" type="ORF">Vadar_013063</name>
</gene>
<sequence length="1601" mass="179181">MDPGRYGPQQGWENNSALEGYGAVHEPNFRAGGSYDDRRFVDERLPRDNIYPRNAFHRDTLERENYPPPPPAVGPWPRTRRRSYEEDYSLERDSRRHEKPYADSYNDLDAFHEADKYHEIDRFQEYDKFRDGYRNIDNYSDHVYDRPSRYGGRGHDDQAYDDYEYRSRVSHQNREDSRERDYDYGRHSYDSDYDRGSRRDSSWSRRESRDRDRDKISRERDRSPHRRHDRSRSRGHEDHARSRSRSPRSRSRGRSYREDSYDDGRYERSEKRRDREREHEHYSVAPSATVVVKGLSQKTTEEDLYQILAEWGPLRHVRVIKERNSGISRGFAFIDFPSVGAARTMMDKIGDDGLVVDGRKLFFEYSKPTGGAGGPSFGPDNAFKSGHVINHKNVTVPSDWMCTICGCINFARRTSCFQCNEPRTDDAPPADMASSNPTPMGKKGESGPTHVLVVRGLDENADEEMLRYEFSKHAPIKDLRLVRDKFTHVSRGFAFVHFHTVEDATKALDATNGTTLEKNGQILRVAYAKSILGPGSGPSGSSQSSSLAAAAIEAAAFSQQYDAVGWAPKEYNADDKQSAGGQEQGGGVVAGPKDASAPQSGFVWDEASGYYYDATSGFYYDGNTGLYYDGNNGIWYSFDQQTQQYVPCSDQNDNKTSGKQAESSKPSDGSTSRKVVISAPAATITSSSDKAASSLPDAVQAAANAAIAAEKKEKEKLKEIRLASKSSILANKKKMSNVLTLWKQRSHEGQGPRVAIEENQPSVSAEDRSNSVVGVSTKSRYKLEPASMKENVVTSSAYTPTTVAAQVVSLGAGDRPKPVSNSSGSTLMGVIRGSGRGVVKSDTSFSSSAASYAATNADVPPTATSTPFRTDASALGSSYMPPVVAGGGKRRFSEIPLQSASHKEQQAQTAYRDRAAERRSLYGSSSLIGDGASDISLGDTNRDSAFKKGLVDSMPFPPGVGGGRGSGEASTPSYEVITAEKAIDESNVGNRMLRNMGWQEGLGLGKDGSGMVEPVQAKAVEHRAGLGSQQKKAVDPGLEVQAGDSYRTLIQKKAIARRNPNSHLLTDEIPLSCRSAGSPSTVDLCRDRRPTAAPLRKVIKNKNMAAATSNSASLKEYLKRYENKAEEEKKKKKKKKKTKPDALGVVVVDEDPVWQKPVKLEEDEDDSEDEEKPVVDEDIEVKRMKRLEQLRLRRPFGAISEDGSGWVPVSDVPKEEQNLDISPPRRRQVQTDVPSPDPDLSPPRQLRRRFHTPSPEPETEAIHSSRSVPKRLNNDQNRDMSPPRKRRDRYDTPSPEPHLRASKSGREVTDLSPPRKQQNRRYTSSPELERKHPDLDSSPPRRPRPQKSEMGRPTSRDLSPQRSNGADASIVSSVRNTWKESLSVKKQPKTGLVTGQDIKEEIVRTKKDDWKRFKDMDPSVSGRGAEPVYRDKVTGERISKDELLKSTKKEEKPKEIKLEWGKGLAQKREAETRQLELELEKDKPFARTRDDPELDRMLKDRLRWGDPMAHLVKKKHSEIVLPDLGDDDKMKESGFVVPQDIPSHSWIKRGLDAAPNRYGIKPGRHWDGVDRSNGFEKTMFTRMNEKQATEKEAYLWSVSDM</sequence>
<evidence type="ECO:0000313" key="1">
    <source>
        <dbReference type="EMBL" id="KAH7863076.1"/>
    </source>
</evidence>